<gene>
    <name evidence="2" type="ORF">CBR_g21935</name>
</gene>
<feature type="compositionally biased region" description="Low complexity" evidence="1">
    <location>
        <begin position="196"/>
        <end position="207"/>
    </location>
</feature>
<keyword evidence="3" id="KW-1185">Reference proteome</keyword>
<dbReference type="AlphaFoldDB" id="A0A388L1I7"/>
<sequence>MERRESSAGQHRRAIEFSIHERPVSGHRPPPYDPTLYNHLPPHQQPLPPDPEEEWVDDLSHTLPLGSGSMQEWMGRHYQQREAGTSRQSYLAMLEEGIDGGDTKIVDLDFGLSSRTPGVGVNTASNHVGATTVGQTSVGRVGVAGVGGRSSRVGGMADGCRQAPSICGGVGPASNPPRAVLPTHSAMASPALRQGAAAPTANTSTSPLEEMGRQVWASCRQQMRRATADNIMNGVSQMRVGSDVDSDDCRRASGEESPDSHCEEEPKDAEDLEIRPIGVRGGRRGGCGRQQKAASRGGRGGSCGREGRQTSNLEC</sequence>
<evidence type="ECO:0000313" key="3">
    <source>
        <dbReference type="Proteomes" id="UP000265515"/>
    </source>
</evidence>
<reference evidence="2 3" key="1">
    <citation type="journal article" date="2018" name="Cell">
        <title>The Chara Genome: Secondary Complexity and Implications for Plant Terrestrialization.</title>
        <authorList>
            <person name="Nishiyama T."/>
            <person name="Sakayama H."/>
            <person name="Vries J.D."/>
            <person name="Buschmann H."/>
            <person name="Saint-Marcoux D."/>
            <person name="Ullrich K.K."/>
            <person name="Haas F.B."/>
            <person name="Vanderstraeten L."/>
            <person name="Becker D."/>
            <person name="Lang D."/>
            <person name="Vosolsobe S."/>
            <person name="Rombauts S."/>
            <person name="Wilhelmsson P.K.I."/>
            <person name="Janitza P."/>
            <person name="Kern R."/>
            <person name="Heyl A."/>
            <person name="Rumpler F."/>
            <person name="Villalobos L.I.A.C."/>
            <person name="Clay J.M."/>
            <person name="Skokan R."/>
            <person name="Toyoda A."/>
            <person name="Suzuki Y."/>
            <person name="Kagoshima H."/>
            <person name="Schijlen E."/>
            <person name="Tajeshwar N."/>
            <person name="Catarino B."/>
            <person name="Hetherington A.J."/>
            <person name="Saltykova A."/>
            <person name="Bonnot C."/>
            <person name="Breuninger H."/>
            <person name="Symeonidi A."/>
            <person name="Radhakrishnan G.V."/>
            <person name="Van Nieuwerburgh F."/>
            <person name="Deforce D."/>
            <person name="Chang C."/>
            <person name="Karol K.G."/>
            <person name="Hedrich R."/>
            <person name="Ulvskov P."/>
            <person name="Glockner G."/>
            <person name="Delwiche C.F."/>
            <person name="Petrasek J."/>
            <person name="Van de Peer Y."/>
            <person name="Friml J."/>
            <person name="Beilby M."/>
            <person name="Dolan L."/>
            <person name="Kohara Y."/>
            <person name="Sugano S."/>
            <person name="Fujiyama A."/>
            <person name="Delaux P.-M."/>
            <person name="Quint M."/>
            <person name="TheiBen G."/>
            <person name="Hagemann M."/>
            <person name="Harholt J."/>
            <person name="Dunand C."/>
            <person name="Zachgo S."/>
            <person name="Langdale J."/>
            <person name="Maumus F."/>
            <person name="Straeten D.V.D."/>
            <person name="Gould S.B."/>
            <person name="Rensing S.A."/>
        </authorList>
    </citation>
    <scope>NUCLEOTIDE SEQUENCE [LARGE SCALE GENOMIC DNA]</scope>
    <source>
        <strain evidence="2 3">S276</strain>
    </source>
</reference>
<evidence type="ECO:0000313" key="2">
    <source>
        <dbReference type="EMBL" id="GBG76186.1"/>
    </source>
</evidence>
<evidence type="ECO:0000256" key="1">
    <source>
        <dbReference type="SAM" id="MobiDB-lite"/>
    </source>
</evidence>
<feature type="region of interest" description="Disordered" evidence="1">
    <location>
        <begin position="1"/>
        <end position="53"/>
    </location>
</feature>
<name>A0A388L1I7_CHABU</name>
<accession>A0A388L1I7</accession>
<feature type="region of interest" description="Disordered" evidence="1">
    <location>
        <begin position="191"/>
        <end position="211"/>
    </location>
</feature>
<feature type="compositionally biased region" description="Basic and acidic residues" evidence="1">
    <location>
        <begin position="247"/>
        <end position="264"/>
    </location>
</feature>
<feature type="compositionally biased region" description="Basic and acidic residues" evidence="1">
    <location>
        <begin position="13"/>
        <end position="24"/>
    </location>
</feature>
<comment type="caution">
    <text evidence="2">The sequence shown here is derived from an EMBL/GenBank/DDBJ whole genome shotgun (WGS) entry which is preliminary data.</text>
</comment>
<proteinExistence type="predicted"/>
<dbReference type="EMBL" id="BFEA01000239">
    <property type="protein sequence ID" value="GBG76186.1"/>
    <property type="molecule type" value="Genomic_DNA"/>
</dbReference>
<feature type="region of interest" description="Disordered" evidence="1">
    <location>
        <begin position="240"/>
        <end position="315"/>
    </location>
</feature>
<protein>
    <submittedName>
        <fullName evidence="2">Uncharacterized protein</fullName>
    </submittedName>
</protein>
<dbReference type="Proteomes" id="UP000265515">
    <property type="component" value="Unassembled WGS sequence"/>
</dbReference>
<organism evidence="2 3">
    <name type="scientific">Chara braunii</name>
    <name type="common">Braun's stonewort</name>
    <dbReference type="NCBI Taxonomy" id="69332"/>
    <lineage>
        <taxon>Eukaryota</taxon>
        <taxon>Viridiplantae</taxon>
        <taxon>Streptophyta</taxon>
        <taxon>Charophyceae</taxon>
        <taxon>Charales</taxon>
        <taxon>Characeae</taxon>
        <taxon>Chara</taxon>
    </lineage>
</organism>
<dbReference type="Gramene" id="GBG76186">
    <property type="protein sequence ID" value="GBG76186"/>
    <property type="gene ID" value="CBR_g21935"/>
</dbReference>